<keyword evidence="2" id="KW-0378">Hydrolase</keyword>
<keyword evidence="3 7" id="KW-0269">Exonuclease</keyword>
<dbReference type="Proteomes" id="UP000694856">
    <property type="component" value="Chromosome 4"/>
</dbReference>
<dbReference type="FunFam" id="3.30.420.10:FF:000074">
    <property type="entry name" value="exonuclease mut-7 homolog isoform X2"/>
    <property type="match status" value="1"/>
</dbReference>
<dbReference type="Gene3D" id="3.30.420.10">
    <property type="entry name" value="Ribonuclease H-like superfamily/Ribonuclease H"/>
    <property type="match status" value="1"/>
</dbReference>
<dbReference type="AlphaFoldDB" id="A0A8B8SXX6"/>
<dbReference type="InterPro" id="IPR002562">
    <property type="entry name" value="3'-5'_exonuclease_dom"/>
</dbReference>
<name>A0A8B8SXX6_CAMFR</name>
<dbReference type="RefSeq" id="XP_032334900.1">
    <property type="nucleotide sequence ID" value="XM_032479009.1"/>
</dbReference>
<evidence type="ECO:0000313" key="9">
    <source>
        <dbReference type="RefSeq" id="XP_032334901.1"/>
    </source>
</evidence>
<dbReference type="RefSeq" id="XP_032334903.1">
    <property type="nucleotide sequence ID" value="XM_032479012.1"/>
</dbReference>
<evidence type="ECO:0000313" key="8">
    <source>
        <dbReference type="RefSeq" id="XP_032334900.1"/>
    </source>
</evidence>
<dbReference type="RefSeq" id="XP_032334902.1">
    <property type="nucleotide sequence ID" value="XM_032479011.1"/>
</dbReference>
<reference evidence="7 8" key="1">
    <citation type="submission" date="2025-04" db="UniProtKB">
        <authorList>
            <consortium name="RefSeq"/>
        </authorList>
    </citation>
    <scope>IDENTIFICATION</scope>
    <source>
        <tissue evidence="7 8">Ear skin</tissue>
    </source>
</reference>
<dbReference type="KEGG" id="cfr:102516210"/>
<organism evidence="6 9">
    <name type="scientific">Camelus ferus</name>
    <name type="common">Wild bactrian camel</name>
    <name type="synonym">Camelus bactrianus ferus</name>
    <dbReference type="NCBI Taxonomy" id="419612"/>
    <lineage>
        <taxon>Eukaryota</taxon>
        <taxon>Metazoa</taxon>
        <taxon>Chordata</taxon>
        <taxon>Craniata</taxon>
        <taxon>Vertebrata</taxon>
        <taxon>Euteleostomi</taxon>
        <taxon>Mammalia</taxon>
        <taxon>Eutheria</taxon>
        <taxon>Laurasiatheria</taxon>
        <taxon>Artiodactyla</taxon>
        <taxon>Tylopoda</taxon>
        <taxon>Camelidae</taxon>
        <taxon>Camelus</taxon>
    </lineage>
</organism>
<feature type="region of interest" description="Disordered" evidence="4">
    <location>
        <begin position="859"/>
        <end position="878"/>
    </location>
</feature>
<dbReference type="InterPro" id="IPR012337">
    <property type="entry name" value="RNaseH-like_sf"/>
</dbReference>
<dbReference type="PANTHER" id="PTHR47765:SF2">
    <property type="entry name" value="EXONUCLEASE MUT-7 HOMOLOG"/>
    <property type="match status" value="1"/>
</dbReference>
<dbReference type="RefSeq" id="XP_032334899.1">
    <property type="nucleotide sequence ID" value="XM_032479008.1"/>
</dbReference>
<dbReference type="InterPro" id="IPR052408">
    <property type="entry name" value="Exonuclease_MUT-7-like"/>
</dbReference>
<dbReference type="GO" id="GO:0008408">
    <property type="term" value="F:3'-5' exonuclease activity"/>
    <property type="evidence" value="ECO:0007669"/>
    <property type="project" value="InterPro"/>
</dbReference>
<dbReference type="GeneID" id="102516210"/>
<dbReference type="InterPro" id="IPR002782">
    <property type="entry name" value="Mut7-C_RNAse_dom"/>
</dbReference>
<accession>A0A8B8SXX6</accession>
<evidence type="ECO:0000313" key="10">
    <source>
        <dbReference type="RefSeq" id="XP_032334902.1"/>
    </source>
</evidence>
<evidence type="ECO:0000313" key="6">
    <source>
        <dbReference type="Proteomes" id="UP000694856"/>
    </source>
</evidence>
<evidence type="ECO:0000313" key="11">
    <source>
        <dbReference type="RefSeq" id="XP_032334903.1"/>
    </source>
</evidence>
<feature type="region of interest" description="Disordered" evidence="4">
    <location>
        <begin position="751"/>
        <end position="785"/>
    </location>
</feature>
<protein>
    <submittedName>
        <fullName evidence="7 8">Exonuclease mut-7 homolog isoform X1</fullName>
    </submittedName>
</protein>
<evidence type="ECO:0000313" key="7">
    <source>
        <dbReference type="RefSeq" id="XP_032334899.1"/>
    </source>
</evidence>
<dbReference type="Pfam" id="PF01927">
    <property type="entry name" value="Mut7-C"/>
    <property type="match status" value="2"/>
</dbReference>
<dbReference type="GO" id="GO:0006139">
    <property type="term" value="P:nucleobase-containing compound metabolic process"/>
    <property type="evidence" value="ECO:0007669"/>
    <property type="project" value="InterPro"/>
</dbReference>
<evidence type="ECO:0000256" key="2">
    <source>
        <dbReference type="ARBA" id="ARBA00022801"/>
    </source>
</evidence>
<dbReference type="SMART" id="SM00474">
    <property type="entry name" value="35EXOc"/>
    <property type="match status" value="1"/>
</dbReference>
<dbReference type="InterPro" id="IPR037432">
    <property type="entry name" value="Mut-7_DEDDy_dom"/>
</dbReference>
<keyword evidence="6" id="KW-1185">Reference proteome</keyword>
<dbReference type="RefSeq" id="XP_032334901.1">
    <property type="nucleotide sequence ID" value="XM_032479010.1"/>
</dbReference>
<dbReference type="CTD" id="54932"/>
<evidence type="ECO:0000256" key="4">
    <source>
        <dbReference type="SAM" id="MobiDB-lite"/>
    </source>
</evidence>
<feature type="domain" description="3'-5' exonuclease" evidence="5">
    <location>
        <begin position="381"/>
        <end position="579"/>
    </location>
</feature>
<sequence length="878" mass="97250">MDPGDPACDPASDPATRDPTGDPTAQSVPTGQDPLLFLQSLQMLWSTRELRQLREEAWRGFAALDDPLTSLLDMLDGSQGWRGRGPSLEAWVACELKRWLQTRPRPRPAQGSPGLKQLQARAVRVLAESPPSLVEPLVSIFQLQDADRSPLLAHIHRLHQEGRFKEAVVLGTKLQLQPDLDFETMSAPLLLQDKVHLVERYVDSLPDLQQRLLALLDSWCQPGFDIRVVARWYPQVTSVRLERLSPRELSRQVLRLLERYGLDPALCPNMITQQHLAALRYLCHKRLVERSLSQESWAEHVQGLVGQNQWLQEQLLQLLTAHNDAAVVARCVLDLSLPTEQLPATVATELNRLRLQEGTTEAPFEDREDDHYQLPIAREDIYFLASWEALSRHQEELLQPGQVVGVDLEWRPSFCAGGRPRASLMQVAVEGRVFLLDLPKLLSPAGGPAPRAFSRLVSRLLSEPSVTKLGYGMAGDLRSLGASYPALAHAEKQLRGSLDLLQVHKQMRVVDMPAPGVDGARGPRGLSLLVQQVLGKPLDKTQQLSNWDRRPLGEGQLVYAATDAYCLLEVYWALCREPARFHLSGDLARSLRLGRSDRSRMQEPPRLQKALASPRQVPAEGVAIPEVRARAFRVVCDSMLQGLARSLRCLGVDVLVLGAGEDHRRAAEVARQEGRVILTSGLPYQKLRAQVGAGRCLSVDCSLRARQQAKAVLRHFNVRVTPADIFSRCQACNCDQYLKVSKDMMKQLVWLGSHPEGPSSTGDKTTQNEDERETGSAPEEAPGCGTYDPPCRWLEEADLRSRAPATLGNGTRLQLAGVPAGVLQRRALRHFYCCTGCGKVFWEGSHLGRVAAHFQEVLEGAPGSREPGQAPGPAGSSD</sequence>
<dbReference type="GO" id="GO:0003676">
    <property type="term" value="F:nucleic acid binding"/>
    <property type="evidence" value="ECO:0007669"/>
    <property type="project" value="InterPro"/>
</dbReference>
<keyword evidence="1" id="KW-0540">Nuclease</keyword>
<dbReference type="Pfam" id="PF01612">
    <property type="entry name" value="DNA_pol_A_exo1"/>
    <property type="match status" value="1"/>
</dbReference>
<proteinExistence type="predicted"/>
<dbReference type="PANTHER" id="PTHR47765">
    <property type="entry name" value="3'-5' EXONUCLEASE DOMAIN-CONTAINING PROTEIN"/>
    <property type="match status" value="1"/>
</dbReference>
<dbReference type="InterPro" id="IPR036397">
    <property type="entry name" value="RNaseH_sf"/>
</dbReference>
<evidence type="ECO:0000256" key="1">
    <source>
        <dbReference type="ARBA" id="ARBA00022722"/>
    </source>
</evidence>
<dbReference type="SUPFAM" id="SSF53098">
    <property type="entry name" value="Ribonuclease H-like"/>
    <property type="match status" value="1"/>
</dbReference>
<dbReference type="CDD" id="cd06146">
    <property type="entry name" value="mut-7_like_exo"/>
    <property type="match status" value="1"/>
</dbReference>
<evidence type="ECO:0000259" key="5">
    <source>
        <dbReference type="SMART" id="SM00474"/>
    </source>
</evidence>
<evidence type="ECO:0000256" key="3">
    <source>
        <dbReference type="ARBA" id="ARBA00022839"/>
    </source>
</evidence>
<gene>
    <name evidence="7 8 9 10 11" type="primary">EXD3</name>
</gene>
<feature type="region of interest" description="Disordered" evidence="4">
    <location>
        <begin position="1"/>
        <end position="32"/>
    </location>
</feature>